<feature type="domain" description="4'-phosphopantetheinyl transferase" evidence="9">
    <location>
        <begin position="3"/>
        <end position="112"/>
    </location>
</feature>
<dbReference type="GO" id="GO:0006633">
    <property type="term" value="P:fatty acid biosynthetic process"/>
    <property type="evidence" value="ECO:0007669"/>
    <property type="project" value="UniProtKB-UniRule"/>
</dbReference>
<dbReference type="SUPFAM" id="SSF56214">
    <property type="entry name" value="4'-phosphopantetheinyl transferase"/>
    <property type="match status" value="1"/>
</dbReference>
<keyword evidence="7 8" id="KW-0275">Fatty acid biosynthesis</keyword>
<reference evidence="10 11" key="1">
    <citation type="submission" date="2019-09" db="EMBL/GenBank/DDBJ databases">
        <title>Phylogenetic characterization of a novel taxon of the genus Bifidobacterium: Bifidobacterium choloepi sp. nov.</title>
        <authorList>
            <person name="Modesto M."/>
            <person name="Satti M."/>
        </authorList>
    </citation>
    <scope>NUCLEOTIDE SEQUENCE [LARGE SCALE GENOMIC DNA]</scope>
    <source>
        <strain evidence="10 11">BRDM6</strain>
    </source>
</reference>
<evidence type="ECO:0000256" key="1">
    <source>
        <dbReference type="ARBA" id="ARBA00022516"/>
    </source>
</evidence>
<evidence type="ECO:0000256" key="6">
    <source>
        <dbReference type="ARBA" id="ARBA00023098"/>
    </source>
</evidence>
<keyword evidence="8" id="KW-0963">Cytoplasm</keyword>
<dbReference type="GO" id="GO:0000287">
    <property type="term" value="F:magnesium ion binding"/>
    <property type="evidence" value="ECO:0007669"/>
    <property type="project" value="UniProtKB-UniRule"/>
</dbReference>
<protein>
    <recommendedName>
        <fullName evidence="8">Holo-[acyl-carrier-protein] synthase</fullName>
        <shortName evidence="8">Holo-ACP synthase</shortName>
        <ecNumber evidence="8">2.7.8.7</ecNumber>
    </recommendedName>
    <alternativeName>
        <fullName evidence="8">4'-phosphopantetheinyl transferase AcpS</fullName>
    </alternativeName>
</protein>
<comment type="caution">
    <text evidence="10">The sequence shown here is derived from an EMBL/GenBank/DDBJ whole genome shotgun (WGS) entry which is preliminary data.</text>
</comment>
<dbReference type="RefSeq" id="WP_163227571.1">
    <property type="nucleotide sequence ID" value="NZ_VYSG01000001.1"/>
</dbReference>
<proteinExistence type="inferred from homology"/>
<dbReference type="AlphaFoldDB" id="A0A6I5N799"/>
<dbReference type="GO" id="GO:0008897">
    <property type="term" value="F:holo-[acyl-carrier-protein] synthase activity"/>
    <property type="evidence" value="ECO:0007669"/>
    <property type="project" value="UniProtKB-UniRule"/>
</dbReference>
<comment type="subcellular location">
    <subcellularLocation>
        <location evidence="8">Cytoplasm</location>
    </subcellularLocation>
</comment>
<keyword evidence="4 8" id="KW-0276">Fatty acid metabolism</keyword>
<evidence type="ECO:0000256" key="4">
    <source>
        <dbReference type="ARBA" id="ARBA00022832"/>
    </source>
</evidence>
<evidence type="ECO:0000256" key="2">
    <source>
        <dbReference type="ARBA" id="ARBA00022679"/>
    </source>
</evidence>
<gene>
    <name evidence="8" type="primary">acpS</name>
    <name evidence="10" type="ORF">F6S87_03600</name>
</gene>
<accession>A0A6I5N799</accession>
<dbReference type="HAMAP" id="MF_00101">
    <property type="entry name" value="AcpS"/>
    <property type="match status" value="1"/>
</dbReference>
<dbReference type="Pfam" id="PF01648">
    <property type="entry name" value="ACPS"/>
    <property type="match status" value="1"/>
</dbReference>
<keyword evidence="6 8" id="KW-0443">Lipid metabolism</keyword>
<dbReference type="GO" id="GO:0005737">
    <property type="term" value="C:cytoplasm"/>
    <property type="evidence" value="ECO:0007669"/>
    <property type="project" value="UniProtKB-SubCell"/>
</dbReference>
<keyword evidence="1 8" id="KW-0444">Lipid biosynthesis</keyword>
<dbReference type="InterPro" id="IPR004568">
    <property type="entry name" value="Ppantetheine-prot_Trfase_dom"/>
</dbReference>
<evidence type="ECO:0000256" key="7">
    <source>
        <dbReference type="ARBA" id="ARBA00023160"/>
    </source>
</evidence>
<evidence type="ECO:0000256" key="8">
    <source>
        <dbReference type="HAMAP-Rule" id="MF_00101"/>
    </source>
</evidence>
<evidence type="ECO:0000256" key="3">
    <source>
        <dbReference type="ARBA" id="ARBA00022723"/>
    </source>
</evidence>
<dbReference type="EMBL" id="VYSG01000001">
    <property type="protein sequence ID" value="NEG69711.1"/>
    <property type="molecule type" value="Genomic_DNA"/>
</dbReference>
<dbReference type="InterPro" id="IPR008278">
    <property type="entry name" value="4-PPantetheinyl_Trfase_dom"/>
</dbReference>
<evidence type="ECO:0000313" key="11">
    <source>
        <dbReference type="Proteomes" id="UP000469292"/>
    </source>
</evidence>
<dbReference type="NCBIfam" id="TIGR00556">
    <property type="entry name" value="pantethn_trn"/>
    <property type="match status" value="1"/>
</dbReference>
<sequence length="153" mass="16705">MLGLGHDIVALDDFAEDLAMPVRQCGLRRLFSTREWTQAAQRAELKADGLAVHLAAKWAGKESVIKAWCEAAAQESFEPPYTVDNTPWAAIEILDDSRGVPHVVLSGETEMTLRESLQLPDVSWHLSLSHDGPVASAVAILTSPTGRRTCRCV</sequence>
<keyword evidence="5 8" id="KW-0460">Magnesium</keyword>
<dbReference type="InterPro" id="IPR002582">
    <property type="entry name" value="ACPS"/>
</dbReference>
<comment type="function">
    <text evidence="8">Transfers the 4'-phosphopantetheine moiety from coenzyme A to a Ser of acyl-carrier-protein.</text>
</comment>
<feature type="binding site" evidence="8">
    <location>
        <position position="7"/>
    </location>
    <ligand>
        <name>Mg(2+)</name>
        <dbReference type="ChEBI" id="CHEBI:18420"/>
    </ligand>
</feature>
<dbReference type="InterPro" id="IPR037143">
    <property type="entry name" value="4-PPantetheinyl_Trfase_dom_sf"/>
</dbReference>
<comment type="cofactor">
    <cofactor evidence="8">
        <name>Mg(2+)</name>
        <dbReference type="ChEBI" id="CHEBI:18420"/>
    </cofactor>
</comment>
<keyword evidence="2 8" id="KW-0808">Transferase</keyword>
<name>A0A6I5N799_9BIFI</name>
<evidence type="ECO:0000313" key="10">
    <source>
        <dbReference type="EMBL" id="NEG69711.1"/>
    </source>
</evidence>
<feature type="binding site" evidence="8">
    <location>
        <position position="62"/>
    </location>
    <ligand>
        <name>Mg(2+)</name>
        <dbReference type="ChEBI" id="CHEBI:18420"/>
    </ligand>
</feature>
<keyword evidence="11" id="KW-1185">Reference proteome</keyword>
<evidence type="ECO:0000256" key="5">
    <source>
        <dbReference type="ARBA" id="ARBA00022842"/>
    </source>
</evidence>
<evidence type="ECO:0000259" key="9">
    <source>
        <dbReference type="Pfam" id="PF01648"/>
    </source>
</evidence>
<dbReference type="Proteomes" id="UP000469292">
    <property type="component" value="Unassembled WGS sequence"/>
</dbReference>
<organism evidence="10 11">
    <name type="scientific">Bifidobacterium choloepi</name>
    <dbReference type="NCBI Taxonomy" id="2614131"/>
    <lineage>
        <taxon>Bacteria</taxon>
        <taxon>Bacillati</taxon>
        <taxon>Actinomycetota</taxon>
        <taxon>Actinomycetes</taxon>
        <taxon>Bifidobacteriales</taxon>
        <taxon>Bifidobacteriaceae</taxon>
        <taxon>Bifidobacterium</taxon>
    </lineage>
</organism>
<comment type="similarity">
    <text evidence="8">Belongs to the P-Pant transferase superfamily. AcpS family.</text>
</comment>
<comment type="catalytic activity">
    <reaction evidence="8">
        <text>apo-[ACP] + CoA = holo-[ACP] + adenosine 3',5'-bisphosphate + H(+)</text>
        <dbReference type="Rhea" id="RHEA:12068"/>
        <dbReference type="Rhea" id="RHEA-COMP:9685"/>
        <dbReference type="Rhea" id="RHEA-COMP:9690"/>
        <dbReference type="ChEBI" id="CHEBI:15378"/>
        <dbReference type="ChEBI" id="CHEBI:29999"/>
        <dbReference type="ChEBI" id="CHEBI:57287"/>
        <dbReference type="ChEBI" id="CHEBI:58343"/>
        <dbReference type="ChEBI" id="CHEBI:64479"/>
        <dbReference type="EC" id="2.7.8.7"/>
    </reaction>
</comment>
<keyword evidence="3 8" id="KW-0479">Metal-binding</keyword>
<dbReference type="EC" id="2.7.8.7" evidence="8"/>
<dbReference type="Gene3D" id="3.90.470.20">
    <property type="entry name" value="4'-phosphopantetheinyl transferase domain"/>
    <property type="match status" value="1"/>
</dbReference>